<accession>A0A6B0R0L5</accession>
<sequence>MKGNAGSLRLGALRAGGLMTQADVVNNPVPPALLSRLIGRPTQWKPTRRELLDSKRRQRHMSEAPTAELYTHGYLDKTRSSWMRINKKREGGGDREELPRKASWIRKREKMKSHRVVLLYIPHEQDYRKV</sequence>
<proteinExistence type="predicted"/>
<dbReference type="AlphaFoldDB" id="A0A6B0R0L5"/>
<evidence type="ECO:0000313" key="2">
    <source>
        <dbReference type="Proteomes" id="UP000322234"/>
    </source>
</evidence>
<dbReference type="Proteomes" id="UP000322234">
    <property type="component" value="Unassembled WGS sequence"/>
</dbReference>
<organism evidence="1 2">
    <name type="scientific">Bos mutus</name>
    <name type="common">wild yak</name>
    <dbReference type="NCBI Taxonomy" id="72004"/>
    <lineage>
        <taxon>Eukaryota</taxon>
        <taxon>Metazoa</taxon>
        <taxon>Chordata</taxon>
        <taxon>Craniata</taxon>
        <taxon>Vertebrata</taxon>
        <taxon>Euteleostomi</taxon>
        <taxon>Mammalia</taxon>
        <taxon>Eutheria</taxon>
        <taxon>Laurasiatheria</taxon>
        <taxon>Artiodactyla</taxon>
        <taxon>Ruminantia</taxon>
        <taxon>Pecora</taxon>
        <taxon>Bovidae</taxon>
        <taxon>Bovinae</taxon>
        <taxon>Bos</taxon>
    </lineage>
</organism>
<name>A0A6B0R0L5_9CETA</name>
<gene>
    <name evidence="1" type="ORF">E5288_WYG005853</name>
</gene>
<protein>
    <submittedName>
        <fullName evidence="1">Uncharacterized protein</fullName>
    </submittedName>
</protein>
<keyword evidence="2" id="KW-1185">Reference proteome</keyword>
<evidence type="ECO:0000313" key="1">
    <source>
        <dbReference type="EMBL" id="MXQ81384.1"/>
    </source>
</evidence>
<dbReference type="EMBL" id="VBQZ03000007">
    <property type="protein sequence ID" value="MXQ81384.1"/>
    <property type="molecule type" value="Genomic_DNA"/>
</dbReference>
<reference evidence="1" key="1">
    <citation type="submission" date="2019-10" db="EMBL/GenBank/DDBJ databases">
        <title>The sequence and de novo assembly of the wild yak genome.</title>
        <authorList>
            <person name="Liu Y."/>
        </authorList>
    </citation>
    <scope>NUCLEOTIDE SEQUENCE [LARGE SCALE GENOMIC DNA]</scope>
    <source>
        <strain evidence="1">WY2019</strain>
    </source>
</reference>
<comment type="caution">
    <text evidence="1">The sequence shown here is derived from an EMBL/GenBank/DDBJ whole genome shotgun (WGS) entry which is preliminary data.</text>
</comment>